<evidence type="ECO:0000256" key="1">
    <source>
        <dbReference type="ARBA" id="ARBA00023015"/>
    </source>
</evidence>
<dbReference type="InterPro" id="IPR050204">
    <property type="entry name" value="AraC_XylS_family_regulators"/>
</dbReference>
<evidence type="ECO:0000313" key="5">
    <source>
        <dbReference type="EMBL" id="OKH22846.1"/>
    </source>
</evidence>
<dbReference type="PROSITE" id="PS01124">
    <property type="entry name" value="HTH_ARAC_FAMILY_2"/>
    <property type="match status" value="1"/>
</dbReference>
<comment type="caution">
    <text evidence="5">The sequence shown here is derived from an EMBL/GenBank/DDBJ whole genome shotgun (WGS) entry which is preliminary data.</text>
</comment>
<evidence type="ECO:0000256" key="2">
    <source>
        <dbReference type="ARBA" id="ARBA00023125"/>
    </source>
</evidence>
<dbReference type="GO" id="GO:0003700">
    <property type="term" value="F:DNA-binding transcription factor activity"/>
    <property type="evidence" value="ECO:0007669"/>
    <property type="project" value="InterPro"/>
</dbReference>
<feature type="domain" description="HTH araC/xylS-type" evidence="4">
    <location>
        <begin position="196"/>
        <end position="293"/>
    </location>
</feature>
<dbReference type="PANTHER" id="PTHR46796">
    <property type="entry name" value="HTH-TYPE TRANSCRIPTIONAL ACTIVATOR RHAS-RELATED"/>
    <property type="match status" value="1"/>
</dbReference>
<dbReference type="SMART" id="SM00342">
    <property type="entry name" value="HTH_ARAC"/>
    <property type="match status" value="1"/>
</dbReference>
<protein>
    <submittedName>
        <fullName evidence="5">AraC family transcriptional regulator</fullName>
    </submittedName>
</protein>
<evidence type="ECO:0000313" key="6">
    <source>
        <dbReference type="Proteomes" id="UP000185984"/>
    </source>
</evidence>
<dbReference type="STRING" id="247279.NIES1031_18940"/>
<dbReference type="InterPro" id="IPR018062">
    <property type="entry name" value="HTH_AraC-typ_CS"/>
</dbReference>
<gene>
    <name evidence="5" type="ORF">NIES1031_18940</name>
</gene>
<evidence type="ECO:0000259" key="4">
    <source>
        <dbReference type="PROSITE" id="PS01124"/>
    </source>
</evidence>
<reference evidence="5 6" key="1">
    <citation type="submission" date="2016-11" db="EMBL/GenBank/DDBJ databases">
        <title>Draft Genome Sequences of Nine Cyanobacterial Strains from Diverse Habitats.</title>
        <authorList>
            <person name="Zhu T."/>
            <person name="Hou S."/>
            <person name="Lu X."/>
            <person name="Hess W.R."/>
        </authorList>
    </citation>
    <scope>NUCLEOTIDE SEQUENCE [LARGE SCALE GENOMIC DNA]</scope>
    <source>
        <strain evidence="5 6">5.2 s.c.1</strain>
    </source>
</reference>
<keyword evidence="2" id="KW-0238">DNA-binding</keyword>
<dbReference type="Gene3D" id="1.10.10.60">
    <property type="entry name" value="Homeodomain-like"/>
    <property type="match status" value="2"/>
</dbReference>
<dbReference type="GO" id="GO:0043565">
    <property type="term" value="F:sequence-specific DNA binding"/>
    <property type="evidence" value="ECO:0007669"/>
    <property type="project" value="InterPro"/>
</dbReference>
<dbReference type="AlphaFoldDB" id="A0A1U7HGY4"/>
<keyword evidence="6" id="KW-1185">Reference proteome</keyword>
<keyword evidence="3" id="KW-0804">Transcription</keyword>
<dbReference type="SUPFAM" id="SSF46689">
    <property type="entry name" value="Homeodomain-like"/>
    <property type="match status" value="2"/>
</dbReference>
<sequence>MPHENPLVLDREDKVLQIFPRPPILTSFQAGWDGIMLGYMCQPADEVPEMYSPRWHSIAIFTHGNYAIHADRKLDGRFHQDAVFGGDIVIAPANVSTQASWNAEGDFILLALEKDTFARAVDDTSEEVDIIPHFATPDPLVFQIGLALKTVLASDQNSRLYAETMANALSVHLLQHYSARKPIREYAGGLSKRKLQQVVDYINDYLDRDLGLAELAAVVQMSPHYFCHLFKQSIGLTPHQYVIRTRVERAKVLLLQGAAIADTAYKVGFANQSHLNRHFKRIVGVTPKQLLQK</sequence>
<dbReference type="InterPro" id="IPR009057">
    <property type="entry name" value="Homeodomain-like_sf"/>
</dbReference>
<organism evidence="5 6">
    <name type="scientific">Chroogloeocystis siderophila 5.2 s.c.1</name>
    <dbReference type="NCBI Taxonomy" id="247279"/>
    <lineage>
        <taxon>Bacteria</taxon>
        <taxon>Bacillati</taxon>
        <taxon>Cyanobacteriota</taxon>
        <taxon>Cyanophyceae</taxon>
        <taxon>Oscillatoriophycideae</taxon>
        <taxon>Chroococcales</taxon>
        <taxon>Chroococcaceae</taxon>
        <taxon>Chroogloeocystis</taxon>
    </lineage>
</organism>
<name>A0A1U7HGY4_9CHRO</name>
<accession>A0A1U7HGY4</accession>
<dbReference type="RefSeq" id="WP_073551043.1">
    <property type="nucleotide sequence ID" value="NZ_CAWMVK010000010.1"/>
</dbReference>
<dbReference type="InterPro" id="IPR018060">
    <property type="entry name" value="HTH_AraC"/>
</dbReference>
<dbReference type="Proteomes" id="UP000185984">
    <property type="component" value="Unassembled WGS sequence"/>
</dbReference>
<dbReference type="PANTHER" id="PTHR46796:SF6">
    <property type="entry name" value="ARAC SUBFAMILY"/>
    <property type="match status" value="1"/>
</dbReference>
<dbReference type="EMBL" id="MRCC01000018">
    <property type="protein sequence ID" value="OKH22846.1"/>
    <property type="molecule type" value="Genomic_DNA"/>
</dbReference>
<dbReference type="Pfam" id="PF12833">
    <property type="entry name" value="HTH_18"/>
    <property type="match status" value="1"/>
</dbReference>
<dbReference type="PROSITE" id="PS00041">
    <property type="entry name" value="HTH_ARAC_FAMILY_1"/>
    <property type="match status" value="1"/>
</dbReference>
<keyword evidence="1" id="KW-0805">Transcription regulation</keyword>
<evidence type="ECO:0000256" key="3">
    <source>
        <dbReference type="ARBA" id="ARBA00023163"/>
    </source>
</evidence>
<dbReference type="OrthoDB" id="516605at2"/>
<proteinExistence type="predicted"/>